<dbReference type="InterPro" id="IPR046249">
    <property type="entry name" value="DUF6282"/>
</dbReference>
<evidence type="ECO:0000313" key="1">
    <source>
        <dbReference type="EMBL" id="SEF12227.1"/>
    </source>
</evidence>
<proteinExistence type="predicted"/>
<dbReference type="EMBL" id="FNTV01000002">
    <property type="protein sequence ID" value="SEF12227.1"/>
    <property type="molecule type" value="Genomic_DNA"/>
</dbReference>
<sequence length="287" mass="31035">MISPSGALASRMIDVHYHAGPDITRRRHSVVQAGRHYLAASGWVVVKSHLDSTAAAAWEARQEGFPVSGSVVLNALAGGVDHRVVQRAAFAHGVDSPARLVVYLPTLTPHPHASALTAEPFHPQFYREKWSHARVMDDSGHLRPEVLDVLRCARDLDLVVATGHCRRDEALAIVDAAADIGLDRLLLTHATHPLSGFSESDVGLLSSAGHVWVEITALMVLMGHRHLDHLARLVASHPRVLLSSDLGQPTQPDVPEAWATIDTWLGDLGIDREAMTVSIPHQLLAGS</sequence>
<evidence type="ECO:0000313" key="2">
    <source>
        <dbReference type="Proteomes" id="UP000182725"/>
    </source>
</evidence>
<dbReference type="SUPFAM" id="SSF51556">
    <property type="entry name" value="Metallo-dependent hydrolases"/>
    <property type="match status" value="1"/>
</dbReference>
<name>A0A1H5PGS0_9MICC</name>
<dbReference type="AlphaFoldDB" id="A0A1H5PGS0"/>
<organism evidence="1 2">
    <name type="scientific">Arthrobacter alpinus</name>
    <dbReference type="NCBI Taxonomy" id="656366"/>
    <lineage>
        <taxon>Bacteria</taxon>
        <taxon>Bacillati</taxon>
        <taxon>Actinomycetota</taxon>
        <taxon>Actinomycetes</taxon>
        <taxon>Micrococcales</taxon>
        <taxon>Micrococcaceae</taxon>
        <taxon>Arthrobacter</taxon>
    </lineage>
</organism>
<accession>A0A1H5PGS0</accession>
<dbReference type="PIRSF" id="PIRSF021898">
    <property type="entry name" value="UCP021898"/>
    <property type="match status" value="1"/>
</dbReference>
<dbReference type="InterPro" id="IPR016797">
    <property type="entry name" value="UCP021898"/>
</dbReference>
<evidence type="ECO:0008006" key="3">
    <source>
        <dbReference type="Google" id="ProtNLM"/>
    </source>
</evidence>
<reference evidence="1 2" key="1">
    <citation type="submission" date="2016-10" db="EMBL/GenBank/DDBJ databases">
        <authorList>
            <person name="de Groot N.N."/>
        </authorList>
    </citation>
    <scope>NUCLEOTIDE SEQUENCE [LARGE SCALE GENOMIC DNA]</scope>
    <source>
        <strain evidence="1 2">DSM 22274</strain>
    </source>
</reference>
<dbReference type="Proteomes" id="UP000182725">
    <property type="component" value="Unassembled WGS sequence"/>
</dbReference>
<dbReference type="Gene3D" id="3.20.20.140">
    <property type="entry name" value="Metal-dependent hydrolases"/>
    <property type="match status" value="1"/>
</dbReference>
<protein>
    <recommendedName>
        <fullName evidence="3">Amidohydrolase-related domain-containing protein</fullName>
    </recommendedName>
</protein>
<gene>
    <name evidence="1" type="ORF">SAMN04489740_4204</name>
</gene>
<dbReference type="Pfam" id="PF19799">
    <property type="entry name" value="DUF6282"/>
    <property type="match status" value="1"/>
</dbReference>
<dbReference type="InterPro" id="IPR032466">
    <property type="entry name" value="Metal_Hydrolase"/>
</dbReference>